<sequence>METILNFLPLTGEERAAFAAAAPGVEQIFRPVAATRFSPEAPEEEYARATVILGCAPTDRVAKAGQLRWLQTWSAGVDPYLKEGVLREGAMLTSAVGAYGQAVSEHMFATLLALCKRLHQYRDTQNRHCWAPLGEVKTLAGATVLVAGTGDIGSAFARLVKGMGAHTVGLRRSPERGAEGIDEMHPLSALDEWLPKADVVALVLPHSPETDRLMDRARIGRMKEDAILLNAGRGSAVDCDALAQALEEGHLWGAGLDVTSPEPLPEDHPLWRAEHCLITPHVAGGDHLPAIRDRLVEIALDNLRRYLAGEPLRNRMK</sequence>
<evidence type="ECO:0000256" key="1">
    <source>
        <dbReference type="ARBA" id="ARBA00023002"/>
    </source>
</evidence>
<dbReference type="InterPro" id="IPR006140">
    <property type="entry name" value="D-isomer_DH_NAD-bd"/>
</dbReference>
<dbReference type="Gene3D" id="3.40.50.720">
    <property type="entry name" value="NAD(P)-binding Rossmann-like Domain"/>
    <property type="match status" value="2"/>
</dbReference>
<dbReference type="RefSeq" id="WP_186963524.1">
    <property type="nucleotide sequence ID" value="NZ_JACOPR010000003.1"/>
</dbReference>
<organism evidence="4 5">
    <name type="scientific">Pseudoflavonifractor hominis</name>
    <dbReference type="NCBI Taxonomy" id="2763059"/>
    <lineage>
        <taxon>Bacteria</taxon>
        <taxon>Bacillati</taxon>
        <taxon>Bacillota</taxon>
        <taxon>Clostridia</taxon>
        <taxon>Eubacteriales</taxon>
        <taxon>Oscillospiraceae</taxon>
        <taxon>Pseudoflavonifractor</taxon>
    </lineage>
</organism>
<dbReference type="Proteomes" id="UP000660021">
    <property type="component" value="Unassembled WGS sequence"/>
</dbReference>
<name>A0ABR7HT32_9FIRM</name>
<gene>
    <name evidence="4" type="ORF">H8S34_07500</name>
</gene>
<dbReference type="PANTHER" id="PTHR43333">
    <property type="entry name" value="2-HACID_DH_C DOMAIN-CONTAINING PROTEIN"/>
    <property type="match status" value="1"/>
</dbReference>
<evidence type="ECO:0000313" key="5">
    <source>
        <dbReference type="Proteomes" id="UP000660021"/>
    </source>
</evidence>
<feature type="domain" description="D-isomer specific 2-hydroxyacid dehydrogenase NAD-binding" evidence="3">
    <location>
        <begin position="109"/>
        <end position="283"/>
    </location>
</feature>
<accession>A0ABR7HT32</accession>
<protein>
    <submittedName>
        <fullName evidence="4">D-2-hydroxyacid dehydrogenase</fullName>
    </submittedName>
</protein>
<dbReference type="PANTHER" id="PTHR43333:SF1">
    <property type="entry name" value="D-ISOMER SPECIFIC 2-HYDROXYACID DEHYDROGENASE NAD-BINDING DOMAIN-CONTAINING PROTEIN"/>
    <property type="match status" value="1"/>
</dbReference>
<reference evidence="4 5" key="1">
    <citation type="submission" date="2020-08" db="EMBL/GenBank/DDBJ databases">
        <title>Genome public.</title>
        <authorList>
            <person name="Liu C."/>
            <person name="Sun Q."/>
        </authorList>
    </citation>
    <scope>NUCLEOTIDE SEQUENCE [LARGE SCALE GENOMIC DNA]</scope>
    <source>
        <strain evidence="4 5">New-38</strain>
    </source>
</reference>
<evidence type="ECO:0000259" key="3">
    <source>
        <dbReference type="Pfam" id="PF02826"/>
    </source>
</evidence>
<keyword evidence="1" id="KW-0560">Oxidoreductase</keyword>
<dbReference type="CDD" id="cd05300">
    <property type="entry name" value="2-Hacid_dh_1"/>
    <property type="match status" value="1"/>
</dbReference>
<dbReference type="SUPFAM" id="SSF51735">
    <property type="entry name" value="NAD(P)-binding Rossmann-fold domains"/>
    <property type="match status" value="1"/>
</dbReference>
<dbReference type="SUPFAM" id="SSF52283">
    <property type="entry name" value="Formate/glycerate dehydrogenase catalytic domain-like"/>
    <property type="match status" value="1"/>
</dbReference>
<comment type="caution">
    <text evidence="4">The sequence shown here is derived from an EMBL/GenBank/DDBJ whole genome shotgun (WGS) entry which is preliminary data.</text>
</comment>
<dbReference type="EMBL" id="JACOPR010000003">
    <property type="protein sequence ID" value="MBC5730679.1"/>
    <property type="molecule type" value="Genomic_DNA"/>
</dbReference>
<keyword evidence="2" id="KW-0520">NAD</keyword>
<dbReference type="InterPro" id="IPR036291">
    <property type="entry name" value="NAD(P)-bd_dom_sf"/>
</dbReference>
<keyword evidence="5" id="KW-1185">Reference proteome</keyword>
<evidence type="ECO:0000313" key="4">
    <source>
        <dbReference type="EMBL" id="MBC5730679.1"/>
    </source>
</evidence>
<evidence type="ECO:0000256" key="2">
    <source>
        <dbReference type="ARBA" id="ARBA00023027"/>
    </source>
</evidence>
<proteinExistence type="predicted"/>
<dbReference type="Pfam" id="PF02826">
    <property type="entry name" value="2-Hacid_dh_C"/>
    <property type="match status" value="1"/>
</dbReference>